<name>A0A0A9H6T7_ARUDO</name>
<evidence type="ECO:0000313" key="1">
    <source>
        <dbReference type="EMBL" id="JAE28583.1"/>
    </source>
</evidence>
<reference evidence="1" key="1">
    <citation type="submission" date="2014-09" db="EMBL/GenBank/DDBJ databases">
        <authorList>
            <person name="Magalhaes I.L.F."/>
            <person name="Oliveira U."/>
            <person name="Santos F.R."/>
            <person name="Vidigal T.H.D.A."/>
            <person name="Brescovit A.D."/>
            <person name="Santos A.J."/>
        </authorList>
    </citation>
    <scope>NUCLEOTIDE SEQUENCE</scope>
    <source>
        <tissue evidence="1">Shoot tissue taken approximately 20 cm above the soil surface</tissue>
    </source>
</reference>
<dbReference type="AlphaFoldDB" id="A0A0A9H6T7"/>
<dbReference type="EMBL" id="GBRH01169313">
    <property type="protein sequence ID" value="JAE28583.1"/>
    <property type="molecule type" value="Transcribed_RNA"/>
</dbReference>
<organism evidence="1">
    <name type="scientific">Arundo donax</name>
    <name type="common">Giant reed</name>
    <name type="synonym">Donax arundinaceus</name>
    <dbReference type="NCBI Taxonomy" id="35708"/>
    <lineage>
        <taxon>Eukaryota</taxon>
        <taxon>Viridiplantae</taxon>
        <taxon>Streptophyta</taxon>
        <taxon>Embryophyta</taxon>
        <taxon>Tracheophyta</taxon>
        <taxon>Spermatophyta</taxon>
        <taxon>Magnoliopsida</taxon>
        <taxon>Liliopsida</taxon>
        <taxon>Poales</taxon>
        <taxon>Poaceae</taxon>
        <taxon>PACMAD clade</taxon>
        <taxon>Arundinoideae</taxon>
        <taxon>Arundineae</taxon>
        <taxon>Arundo</taxon>
    </lineage>
</organism>
<protein>
    <submittedName>
        <fullName evidence="1">Uncharacterized protein</fullName>
    </submittedName>
</protein>
<reference evidence="1" key="2">
    <citation type="journal article" date="2015" name="Data Brief">
        <title>Shoot transcriptome of the giant reed, Arundo donax.</title>
        <authorList>
            <person name="Barrero R.A."/>
            <person name="Guerrero F.D."/>
            <person name="Moolhuijzen P."/>
            <person name="Goolsby J.A."/>
            <person name="Tidwell J."/>
            <person name="Bellgard S.E."/>
            <person name="Bellgard M.I."/>
        </authorList>
    </citation>
    <scope>NUCLEOTIDE SEQUENCE</scope>
    <source>
        <tissue evidence="1">Shoot tissue taken approximately 20 cm above the soil surface</tissue>
    </source>
</reference>
<accession>A0A0A9H6T7</accession>
<proteinExistence type="predicted"/>
<sequence length="24" mass="2794">MTVDNIVMSTQSCIVHLQHRPVVW</sequence>